<feature type="compositionally biased region" description="Polar residues" evidence="3">
    <location>
        <begin position="8"/>
        <end position="17"/>
    </location>
</feature>
<dbReference type="InterPro" id="IPR009091">
    <property type="entry name" value="RCC1/BLIP-II"/>
</dbReference>
<feature type="repeat" description="RCC1" evidence="2">
    <location>
        <begin position="241"/>
        <end position="301"/>
    </location>
</feature>
<keyword evidence="6" id="KW-1185">Reference proteome</keyword>
<evidence type="ECO:0000313" key="4">
    <source>
        <dbReference type="EMBL" id="OAV98000.1"/>
    </source>
</evidence>
<reference evidence="4" key="2">
    <citation type="submission" date="2016-05" db="EMBL/GenBank/DDBJ databases">
        <title>Comparative analysis highlights variable genome content of wheat rusts and divergence of the mating loci.</title>
        <authorList>
            <person name="Cuomo C.A."/>
            <person name="Bakkeren G."/>
            <person name="Szabo L."/>
            <person name="Khalil H."/>
            <person name="Joly D."/>
            <person name="Goldberg J."/>
            <person name="Young S."/>
            <person name="Zeng Q."/>
            <person name="Fellers J."/>
        </authorList>
    </citation>
    <scope>NUCLEOTIDE SEQUENCE [LARGE SCALE GENOMIC DNA]</scope>
    <source>
        <strain evidence="4">1-1 BBBD Race 1</strain>
    </source>
</reference>
<proteinExistence type="predicted"/>
<dbReference type="GO" id="GO:0005737">
    <property type="term" value="C:cytoplasm"/>
    <property type="evidence" value="ECO:0007669"/>
    <property type="project" value="TreeGrafter"/>
</dbReference>
<dbReference type="GO" id="GO:0006511">
    <property type="term" value="P:ubiquitin-dependent protein catabolic process"/>
    <property type="evidence" value="ECO:0007669"/>
    <property type="project" value="TreeGrafter"/>
</dbReference>
<dbReference type="InterPro" id="IPR051709">
    <property type="entry name" value="Ub-ligase/GTPase-reg"/>
</dbReference>
<dbReference type="PANTHER" id="PTHR45622:SF70">
    <property type="entry name" value="SECRETION-REGULATING GUANINE NUCLEOTIDE EXCHANGE FACTOR"/>
    <property type="match status" value="1"/>
</dbReference>
<dbReference type="PROSITE" id="PS50012">
    <property type="entry name" value="RCC1_3"/>
    <property type="match status" value="1"/>
</dbReference>
<dbReference type="EMBL" id="ADAS02000009">
    <property type="protein sequence ID" value="OAV98000.1"/>
    <property type="molecule type" value="Genomic_DNA"/>
</dbReference>
<evidence type="ECO:0000313" key="5">
    <source>
        <dbReference type="EnsemblFungi" id="PTTG_25759-t43_1-p1"/>
    </source>
</evidence>
<keyword evidence="1" id="KW-0677">Repeat</keyword>
<dbReference type="OrthoDB" id="5370059at2759"/>
<dbReference type="GO" id="GO:0061630">
    <property type="term" value="F:ubiquitin protein ligase activity"/>
    <property type="evidence" value="ECO:0007669"/>
    <property type="project" value="TreeGrafter"/>
</dbReference>
<reference evidence="5 6" key="3">
    <citation type="journal article" date="2017" name="G3 (Bethesda)">
        <title>Comparative analysis highlights variable genome content of wheat rusts and divergence of the mating loci.</title>
        <authorList>
            <person name="Cuomo C.A."/>
            <person name="Bakkeren G."/>
            <person name="Khalil H.B."/>
            <person name="Panwar V."/>
            <person name="Joly D."/>
            <person name="Linning R."/>
            <person name="Sakthikumar S."/>
            <person name="Song X."/>
            <person name="Adiconis X."/>
            <person name="Fan L."/>
            <person name="Goldberg J.M."/>
            <person name="Levin J.Z."/>
            <person name="Young S."/>
            <person name="Zeng Q."/>
            <person name="Anikster Y."/>
            <person name="Bruce M."/>
            <person name="Wang M."/>
            <person name="Yin C."/>
            <person name="McCallum B."/>
            <person name="Szabo L.J."/>
            <person name="Hulbert S."/>
            <person name="Chen X."/>
            <person name="Fellers J.P."/>
        </authorList>
    </citation>
    <scope>NUCLEOTIDE SEQUENCE</scope>
    <source>
        <strain evidence="5">isolate 1-1 / race 1 (BBBD)</strain>
        <strain evidence="6">Isolate 1-1 / race 1 (BBBD)</strain>
    </source>
</reference>
<dbReference type="Proteomes" id="UP000005240">
    <property type="component" value="Unassembled WGS sequence"/>
</dbReference>
<sequence>MAQLFGAGSNSHGQLGTSREGEEDLHGFGNTHRWTAEHLQPDQPVSSSIGGRHALFLLHHPTHPEIYLCGDNGQGQLGPAAPSTASTPSSPSADKPNSTSTMQKLDYKLLVSSTVNIDQKLKDLLILKYRPTQVQACWETSFVVLSPSFDGPDRASPPSDGEEEEEEIGYDDHILAFGSNNFGLRGATKEEDLPADPRMPNLVDQPPVFGRSGSIKRRIKLYGGCQHLVAVVECGGSGGPIKLVGWGAARHGQLAGLGTPDGRPARTLAPTVLPITIPRGIPPAAIKVALGNQHSVVVCPAEIWCWGSNRNAQIPAALSQLPPAHILELQASWNATFVILSQLPGNPTHNRLLGFGSNSHGQLDAGLPDPPAHSTTLDRQIPALFSNLVAGSEHLLLANRLHPLQIWGWGWNEHGNLGKPPGQELQQSRTFTHLFSLPAGSKLLTLDAGCATSFIICSSP</sequence>
<reference evidence="5" key="4">
    <citation type="submission" date="2025-05" db="UniProtKB">
        <authorList>
            <consortium name="EnsemblFungi"/>
        </authorList>
    </citation>
    <scope>IDENTIFICATION</scope>
    <source>
        <strain evidence="5">isolate 1-1 / race 1 (BBBD)</strain>
    </source>
</reference>
<protein>
    <submittedName>
        <fullName evidence="4 5">Uncharacterized protein</fullName>
    </submittedName>
</protein>
<dbReference type="AlphaFoldDB" id="A0A180GZ37"/>
<dbReference type="EnsemblFungi" id="PTTG_25759-t43_1">
    <property type="protein sequence ID" value="PTTG_25759-t43_1-p1"/>
    <property type="gene ID" value="PTTG_25759"/>
</dbReference>
<evidence type="ECO:0000313" key="6">
    <source>
        <dbReference type="Proteomes" id="UP000005240"/>
    </source>
</evidence>
<feature type="region of interest" description="Disordered" evidence="3">
    <location>
        <begin position="1"/>
        <end position="25"/>
    </location>
</feature>
<dbReference type="GO" id="GO:0016567">
    <property type="term" value="P:protein ubiquitination"/>
    <property type="evidence" value="ECO:0007669"/>
    <property type="project" value="TreeGrafter"/>
</dbReference>
<name>A0A180GZ37_PUCT1</name>
<dbReference type="Gene3D" id="2.130.10.30">
    <property type="entry name" value="Regulator of chromosome condensation 1/beta-lactamase-inhibitor protein II"/>
    <property type="match status" value="2"/>
</dbReference>
<feature type="region of interest" description="Disordered" evidence="3">
    <location>
        <begin position="69"/>
        <end position="100"/>
    </location>
</feature>
<accession>A0A180GZ37</accession>
<dbReference type="PANTHER" id="PTHR45622">
    <property type="entry name" value="UBIQUITIN-PROTEIN LIGASE E3A-RELATED"/>
    <property type="match status" value="1"/>
</dbReference>
<reference evidence="4" key="1">
    <citation type="submission" date="2009-11" db="EMBL/GenBank/DDBJ databases">
        <authorList>
            <consortium name="The Broad Institute Genome Sequencing Platform"/>
            <person name="Ward D."/>
            <person name="Feldgarden M."/>
            <person name="Earl A."/>
            <person name="Young S.K."/>
            <person name="Zeng Q."/>
            <person name="Koehrsen M."/>
            <person name="Alvarado L."/>
            <person name="Berlin A."/>
            <person name="Bochicchio J."/>
            <person name="Borenstein D."/>
            <person name="Chapman S.B."/>
            <person name="Chen Z."/>
            <person name="Engels R."/>
            <person name="Freedman E."/>
            <person name="Gellesch M."/>
            <person name="Goldberg J."/>
            <person name="Griggs A."/>
            <person name="Gujja S."/>
            <person name="Heilman E."/>
            <person name="Heiman D."/>
            <person name="Hepburn T."/>
            <person name="Howarth C."/>
            <person name="Jen D."/>
            <person name="Larson L."/>
            <person name="Lewis B."/>
            <person name="Mehta T."/>
            <person name="Park D."/>
            <person name="Pearson M."/>
            <person name="Roberts A."/>
            <person name="Saif S."/>
            <person name="Shea T."/>
            <person name="Shenoy N."/>
            <person name="Sisk P."/>
            <person name="Stolte C."/>
            <person name="Sykes S."/>
            <person name="Thomson T."/>
            <person name="Walk T."/>
            <person name="White J."/>
            <person name="Yandava C."/>
            <person name="Izard J."/>
            <person name="Baranova O.V."/>
            <person name="Blanton J.M."/>
            <person name="Tanner A.C."/>
            <person name="Dewhirst F.E."/>
            <person name="Haas B."/>
            <person name="Nusbaum C."/>
            <person name="Birren B."/>
        </authorList>
    </citation>
    <scope>NUCLEOTIDE SEQUENCE [LARGE SCALE GENOMIC DNA]</scope>
    <source>
        <strain evidence="4">1-1 BBBD Race 1</strain>
    </source>
</reference>
<dbReference type="InterPro" id="IPR000408">
    <property type="entry name" value="Reg_chr_condens"/>
</dbReference>
<evidence type="ECO:0000256" key="3">
    <source>
        <dbReference type="SAM" id="MobiDB-lite"/>
    </source>
</evidence>
<dbReference type="STRING" id="630390.A0A180GZ37"/>
<gene>
    <name evidence="4" type="ORF">PTTG_25759</name>
</gene>
<organism evidence="4">
    <name type="scientific">Puccinia triticina (isolate 1-1 / race 1 (BBBD))</name>
    <name type="common">Brown leaf rust fungus</name>
    <dbReference type="NCBI Taxonomy" id="630390"/>
    <lineage>
        <taxon>Eukaryota</taxon>
        <taxon>Fungi</taxon>
        <taxon>Dikarya</taxon>
        <taxon>Basidiomycota</taxon>
        <taxon>Pucciniomycotina</taxon>
        <taxon>Pucciniomycetes</taxon>
        <taxon>Pucciniales</taxon>
        <taxon>Pucciniaceae</taxon>
        <taxon>Puccinia</taxon>
    </lineage>
</organism>
<evidence type="ECO:0000256" key="2">
    <source>
        <dbReference type="PROSITE-ProRule" id="PRU00235"/>
    </source>
</evidence>
<evidence type="ECO:0000256" key="1">
    <source>
        <dbReference type="ARBA" id="ARBA00022737"/>
    </source>
</evidence>
<dbReference type="VEuPathDB" id="FungiDB:PTTG_25759"/>
<feature type="compositionally biased region" description="Low complexity" evidence="3">
    <location>
        <begin position="79"/>
        <end position="93"/>
    </location>
</feature>
<dbReference type="SUPFAM" id="SSF50985">
    <property type="entry name" value="RCC1/BLIP-II"/>
    <property type="match status" value="1"/>
</dbReference>